<dbReference type="GO" id="GO:0004843">
    <property type="term" value="F:cysteine-type deubiquitinase activity"/>
    <property type="evidence" value="ECO:0007669"/>
    <property type="project" value="UniProtKB-UniRule"/>
</dbReference>
<dbReference type="EC" id="3.4.19.12" evidence="8"/>
<feature type="active site" description="Proton donor" evidence="7">
    <location>
        <position position="176"/>
    </location>
</feature>
<gene>
    <name evidence="10" type="ORF">CPB84DRAFT_1865533</name>
</gene>
<dbReference type="GO" id="GO:0006511">
    <property type="term" value="P:ubiquitin-dependent protein catabolic process"/>
    <property type="evidence" value="ECO:0007669"/>
    <property type="project" value="UniProtKB-UniRule"/>
</dbReference>
<keyword evidence="5 7" id="KW-0378">Hydrolase</keyword>
<accession>A0A9P5NG35</accession>
<dbReference type="GO" id="GO:0016579">
    <property type="term" value="P:protein deubiquitination"/>
    <property type="evidence" value="ECO:0007669"/>
    <property type="project" value="TreeGrafter"/>
</dbReference>
<feature type="active site" description="Nucleophile" evidence="7">
    <location>
        <position position="105"/>
    </location>
</feature>
<name>A0A9P5NG35_GYMJU</name>
<dbReference type="Proteomes" id="UP000724874">
    <property type="component" value="Unassembled WGS sequence"/>
</dbReference>
<keyword evidence="3 7" id="KW-0645">Protease</keyword>
<dbReference type="EMBL" id="JADNYJ010000101">
    <property type="protein sequence ID" value="KAF8885574.1"/>
    <property type="molecule type" value="Genomic_DNA"/>
</dbReference>
<evidence type="ECO:0000256" key="5">
    <source>
        <dbReference type="ARBA" id="ARBA00022801"/>
    </source>
</evidence>
<evidence type="ECO:0000256" key="1">
    <source>
        <dbReference type="ARBA" id="ARBA00000707"/>
    </source>
</evidence>
<comment type="catalytic activity">
    <reaction evidence="1 7 8">
        <text>Thiol-dependent hydrolysis of ester, thioester, amide, peptide and isopeptide bonds formed by the C-terminal Gly of ubiquitin (a 76-residue protein attached to proteins as an intracellular targeting signal).</text>
        <dbReference type="EC" id="3.4.19.12"/>
    </reaction>
</comment>
<keyword evidence="6 7" id="KW-0788">Thiol protease</keyword>
<evidence type="ECO:0000259" key="9">
    <source>
        <dbReference type="PROSITE" id="PS52048"/>
    </source>
</evidence>
<evidence type="ECO:0000256" key="8">
    <source>
        <dbReference type="RuleBase" id="RU361215"/>
    </source>
</evidence>
<feature type="domain" description="UCH catalytic" evidence="9">
    <location>
        <begin position="13"/>
        <end position="269"/>
    </location>
</feature>
<dbReference type="Gene3D" id="3.40.532.10">
    <property type="entry name" value="Peptidase C12, ubiquitin carboxyl-terminal hydrolase"/>
    <property type="match status" value="1"/>
</dbReference>
<dbReference type="PROSITE" id="PS52048">
    <property type="entry name" value="UCH_DOMAIN"/>
    <property type="match status" value="1"/>
</dbReference>
<dbReference type="PROSITE" id="PS00140">
    <property type="entry name" value="UCH_1"/>
    <property type="match status" value="1"/>
</dbReference>
<keyword evidence="11" id="KW-1185">Reference proteome</keyword>
<evidence type="ECO:0000256" key="4">
    <source>
        <dbReference type="ARBA" id="ARBA00022786"/>
    </source>
</evidence>
<dbReference type="InterPro" id="IPR036959">
    <property type="entry name" value="Peptidase_C12_UCH_sf"/>
</dbReference>
<dbReference type="InterPro" id="IPR057254">
    <property type="entry name" value="UCH_AS"/>
</dbReference>
<comment type="caution">
    <text evidence="10">The sequence shown here is derived from an EMBL/GenBank/DDBJ whole genome shotgun (WGS) entry which is preliminary data.</text>
</comment>
<evidence type="ECO:0000313" key="11">
    <source>
        <dbReference type="Proteomes" id="UP000724874"/>
    </source>
</evidence>
<proteinExistence type="inferred from homology"/>
<dbReference type="OrthoDB" id="427186at2759"/>
<dbReference type="PRINTS" id="PR00707">
    <property type="entry name" value="UBCTHYDRLASE"/>
</dbReference>
<feature type="site" description="Important for enzyme activity" evidence="7">
    <location>
        <position position="226"/>
    </location>
</feature>
<dbReference type="InterPro" id="IPR001578">
    <property type="entry name" value="Peptidase_C12_UCH"/>
</dbReference>
<reference evidence="10" key="1">
    <citation type="submission" date="2020-11" db="EMBL/GenBank/DDBJ databases">
        <authorList>
            <consortium name="DOE Joint Genome Institute"/>
            <person name="Ahrendt S."/>
            <person name="Riley R."/>
            <person name="Andreopoulos W."/>
            <person name="LaButti K."/>
            <person name="Pangilinan J."/>
            <person name="Ruiz-duenas F.J."/>
            <person name="Barrasa J.M."/>
            <person name="Sanchez-Garcia M."/>
            <person name="Camarero S."/>
            <person name="Miyauchi S."/>
            <person name="Serrano A."/>
            <person name="Linde D."/>
            <person name="Babiker R."/>
            <person name="Drula E."/>
            <person name="Ayuso-Fernandez I."/>
            <person name="Pacheco R."/>
            <person name="Padilla G."/>
            <person name="Ferreira P."/>
            <person name="Barriuso J."/>
            <person name="Kellner H."/>
            <person name="Castanera R."/>
            <person name="Alfaro M."/>
            <person name="Ramirez L."/>
            <person name="Pisabarro A.G."/>
            <person name="Kuo A."/>
            <person name="Tritt A."/>
            <person name="Lipzen A."/>
            <person name="He G."/>
            <person name="Yan M."/>
            <person name="Ng V."/>
            <person name="Cullen D."/>
            <person name="Martin F."/>
            <person name="Rosso M.-N."/>
            <person name="Henrissat B."/>
            <person name="Hibbett D."/>
            <person name="Martinez A.T."/>
            <person name="Grigoriev I.V."/>
        </authorList>
    </citation>
    <scope>NUCLEOTIDE SEQUENCE</scope>
    <source>
        <strain evidence="10">AH 44721</strain>
    </source>
</reference>
<comment type="similarity">
    <text evidence="2 7 8">Belongs to the peptidase C12 family.</text>
</comment>
<evidence type="ECO:0000256" key="7">
    <source>
        <dbReference type="PROSITE-ProRule" id="PRU01393"/>
    </source>
</evidence>
<protein>
    <recommendedName>
        <fullName evidence="8">Ubiquitin carboxyl-terminal hydrolase</fullName>
        <ecNumber evidence="8">3.4.19.12</ecNumber>
    </recommendedName>
</protein>
<keyword evidence="4 7" id="KW-0833">Ubl conjugation pathway</keyword>
<dbReference type="PANTHER" id="PTHR10589">
    <property type="entry name" value="UBIQUITIN CARBOXYL-TERMINAL HYDROLASE"/>
    <property type="match status" value="1"/>
</dbReference>
<evidence type="ECO:0000256" key="6">
    <source>
        <dbReference type="ARBA" id="ARBA00022807"/>
    </source>
</evidence>
<dbReference type="AlphaFoldDB" id="A0A9P5NG35"/>
<organism evidence="10 11">
    <name type="scientific">Gymnopilus junonius</name>
    <name type="common">Spectacular rustgill mushroom</name>
    <name type="synonym">Gymnopilus spectabilis subsp. junonius</name>
    <dbReference type="NCBI Taxonomy" id="109634"/>
    <lineage>
        <taxon>Eukaryota</taxon>
        <taxon>Fungi</taxon>
        <taxon>Dikarya</taxon>
        <taxon>Basidiomycota</taxon>
        <taxon>Agaricomycotina</taxon>
        <taxon>Agaricomycetes</taxon>
        <taxon>Agaricomycetidae</taxon>
        <taxon>Agaricales</taxon>
        <taxon>Agaricineae</taxon>
        <taxon>Hymenogastraceae</taxon>
        <taxon>Gymnopilus</taxon>
    </lineage>
</organism>
<dbReference type="Pfam" id="PF01088">
    <property type="entry name" value="Peptidase_C12"/>
    <property type="match status" value="1"/>
</dbReference>
<dbReference type="GO" id="GO:0005737">
    <property type="term" value="C:cytoplasm"/>
    <property type="evidence" value="ECO:0007669"/>
    <property type="project" value="TreeGrafter"/>
</dbReference>
<evidence type="ECO:0000256" key="3">
    <source>
        <dbReference type="ARBA" id="ARBA00022670"/>
    </source>
</evidence>
<dbReference type="SUPFAM" id="SSF54001">
    <property type="entry name" value="Cysteine proteinases"/>
    <property type="match status" value="2"/>
</dbReference>
<sequence length="275" mass="29714">MSNSASTDKSGGRWIPLESNPDIFNLWAEKAGLVTSLARFVDVYGLDDELLDFVPKPVKAVVLLFPIDAEGDARKKAEDEKIAKEGQPEVDNTIFFVKQTISNACGTIGLIHALANSDVTLSPTGPLQKFIHEYKTPLERAHVLETTPLFANIHSETASSSLSQTSAPSNLDTDLHFTCFVQAPDAEVRKAAQEGIEVGVDKQGGGSELERGGEKEVKQRRLIELDGRRAGPVDHGESQDFLKDVASLVKAQYLSSSTSVNFSLLALTEGAGDDF</sequence>
<dbReference type="InterPro" id="IPR038765">
    <property type="entry name" value="Papain-like_cys_pep_sf"/>
</dbReference>
<evidence type="ECO:0000256" key="2">
    <source>
        <dbReference type="ARBA" id="ARBA00009326"/>
    </source>
</evidence>
<feature type="site" description="Transition state stabilizer" evidence="7">
    <location>
        <position position="99"/>
    </location>
</feature>
<evidence type="ECO:0000313" key="10">
    <source>
        <dbReference type="EMBL" id="KAF8885574.1"/>
    </source>
</evidence>
<dbReference type="PANTHER" id="PTHR10589:SF17">
    <property type="entry name" value="UBIQUITIN CARBOXYL-TERMINAL HYDROLASE"/>
    <property type="match status" value="1"/>
</dbReference>